<dbReference type="EMBL" id="CP013909">
    <property type="protein sequence ID" value="ALW83787.1"/>
    <property type="molecule type" value="Genomic_DNA"/>
</dbReference>
<dbReference type="GO" id="GO:0008236">
    <property type="term" value="F:serine-type peptidase activity"/>
    <property type="evidence" value="ECO:0007669"/>
    <property type="project" value="UniProtKB-KW"/>
</dbReference>
<comment type="catalytic activity">
    <reaction evidence="1">
        <text>[L-4-(L-arginin-2-N-yl)aspartate](n) + H2O = [L-4-(L-arginin-2-N-yl)aspartate](n-1) + L-4-(L-arginin-2-N-yl)aspartate</text>
        <dbReference type="Rhea" id="RHEA:12845"/>
        <dbReference type="Rhea" id="RHEA-COMP:13728"/>
        <dbReference type="Rhea" id="RHEA-COMP:13734"/>
        <dbReference type="ChEBI" id="CHEBI:15377"/>
        <dbReference type="ChEBI" id="CHEBI:137986"/>
        <dbReference type="ChEBI" id="CHEBI:137991"/>
        <dbReference type="EC" id="3.4.15.6"/>
    </reaction>
</comment>
<protein>
    <recommendedName>
        <fullName evidence="5">Cyanophycinase</fullName>
        <ecNumber evidence="4">3.4.15.6</ecNumber>
    </recommendedName>
</protein>
<evidence type="ECO:0000313" key="10">
    <source>
        <dbReference type="EMBL" id="ALW83787.1"/>
    </source>
</evidence>
<proteinExistence type="inferred from homology"/>
<reference evidence="10 11" key="1">
    <citation type="submission" date="2015-12" db="EMBL/GenBank/DDBJ databases">
        <authorList>
            <person name="Shamseldin A."/>
            <person name="Moawad H."/>
            <person name="Abd El-Rahim W.M."/>
            <person name="Sadowsky M.J."/>
        </authorList>
    </citation>
    <scope>NUCLEOTIDE SEQUENCE [LARGE SCALE GENOMIC DNA]</scope>
    <source>
        <strain evidence="10 11">DG5B</strain>
    </source>
</reference>
<evidence type="ECO:0000256" key="9">
    <source>
        <dbReference type="PIRSR" id="PIRSR032067-1"/>
    </source>
</evidence>
<dbReference type="SUPFAM" id="SSF52317">
    <property type="entry name" value="Class I glutamine amidotransferase-like"/>
    <property type="match status" value="1"/>
</dbReference>
<organism evidence="10 11">
    <name type="scientific">Hymenobacter sedentarius</name>
    <dbReference type="NCBI Taxonomy" id="1411621"/>
    <lineage>
        <taxon>Bacteria</taxon>
        <taxon>Pseudomonadati</taxon>
        <taxon>Bacteroidota</taxon>
        <taxon>Cytophagia</taxon>
        <taxon>Cytophagales</taxon>
        <taxon>Hymenobacteraceae</taxon>
        <taxon>Hymenobacter</taxon>
    </lineage>
</organism>
<keyword evidence="7" id="KW-0378">Hydrolase</keyword>
<evidence type="ECO:0000313" key="11">
    <source>
        <dbReference type="Proteomes" id="UP000059542"/>
    </source>
</evidence>
<accession>A0A0U4BB24</accession>
<dbReference type="Pfam" id="PF03575">
    <property type="entry name" value="Peptidase_S51"/>
    <property type="match status" value="1"/>
</dbReference>
<dbReference type="CDD" id="cd03145">
    <property type="entry name" value="GAT1_cyanophycinase"/>
    <property type="match status" value="1"/>
</dbReference>
<dbReference type="GO" id="GO:0008241">
    <property type="term" value="F:peptidyl-dipeptidase activity"/>
    <property type="evidence" value="ECO:0007669"/>
    <property type="project" value="UniProtKB-EC"/>
</dbReference>
<keyword evidence="11" id="KW-1185">Reference proteome</keyword>
<dbReference type="AlphaFoldDB" id="A0A0U4BB24"/>
<comment type="function">
    <text evidence="2">Exopeptidase that catalyzes the hydrolytic cleavage of multi-L-arginyl-poly-L-aspartic acid (cyanophycin; a water-insoluble reserve polymer) into aspartate-arginine dipeptides.</text>
</comment>
<dbReference type="OrthoDB" id="9799980at2"/>
<sequence>MPTRNHLPKGRLLLIGGHEQRQVPNPDEAPEEAPDFILQRFVDELAAKNTVVVIPTASEEPAAAAEDYVELFATLGVKHVQVLDVQTREQANSPAALALLDRANGVMFTGGDQLRLTALLGGTQFLQRLRERYHKEHFVIAGTSAGAAAMSTAMIYQGRNDAGFRKDEIHLSAGLQLLPDVAIDTHFVTRGRIVRMAQIIAGNPGCLGIGLEEDTAVLVTDGRELEVLGNGVVVLVDGLDCTGNTLPQVKPGEVFSIRDLKVHLLSRGERYSLPQYQHAAALAH</sequence>
<dbReference type="EC" id="3.4.15.6" evidence="4"/>
<dbReference type="InterPro" id="IPR011811">
    <property type="entry name" value="Peptidase_S51_cyanophycinase"/>
</dbReference>
<feature type="active site" description="Charge relay system" evidence="9">
    <location>
        <position position="144"/>
    </location>
</feature>
<dbReference type="InterPro" id="IPR005320">
    <property type="entry name" value="Peptidase_S51"/>
</dbReference>
<dbReference type="PANTHER" id="PTHR36175:SF1">
    <property type="entry name" value="CYANOPHYCINASE"/>
    <property type="match status" value="1"/>
</dbReference>
<evidence type="ECO:0000256" key="8">
    <source>
        <dbReference type="ARBA" id="ARBA00022825"/>
    </source>
</evidence>
<gene>
    <name evidence="10" type="ORF">AUC43_00905</name>
</gene>
<feature type="active site" description="Charge relay system" evidence="9">
    <location>
        <position position="186"/>
    </location>
</feature>
<dbReference type="NCBIfam" id="TIGR02069">
    <property type="entry name" value="cyanophycinase"/>
    <property type="match status" value="1"/>
</dbReference>
<evidence type="ECO:0000256" key="1">
    <source>
        <dbReference type="ARBA" id="ARBA00001092"/>
    </source>
</evidence>
<dbReference type="PIRSF" id="PIRSF032067">
    <property type="entry name" value="Cyanophycinase"/>
    <property type="match status" value="1"/>
</dbReference>
<dbReference type="InterPro" id="IPR029062">
    <property type="entry name" value="Class_I_gatase-like"/>
</dbReference>
<evidence type="ECO:0000256" key="4">
    <source>
        <dbReference type="ARBA" id="ARBA00013115"/>
    </source>
</evidence>
<dbReference type="GO" id="GO:0006508">
    <property type="term" value="P:proteolysis"/>
    <property type="evidence" value="ECO:0007669"/>
    <property type="project" value="UniProtKB-KW"/>
</dbReference>
<dbReference type="RefSeq" id="WP_068188595.1">
    <property type="nucleotide sequence ID" value="NZ_CP013909.1"/>
</dbReference>
<keyword evidence="6" id="KW-0645">Protease</keyword>
<evidence type="ECO:0000256" key="3">
    <source>
        <dbReference type="ARBA" id="ARBA00006534"/>
    </source>
</evidence>
<dbReference type="Proteomes" id="UP000059542">
    <property type="component" value="Chromosome"/>
</dbReference>
<evidence type="ECO:0000256" key="2">
    <source>
        <dbReference type="ARBA" id="ARBA00002039"/>
    </source>
</evidence>
<dbReference type="Gene3D" id="3.40.50.880">
    <property type="match status" value="1"/>
</dbReference>
<dbReference type="STRING" id="1411621.AUC43_00905"/>
<evidence type="ECO:0000256" key="5">
    <source>
        <dbReference type="ARBA" id="ARBA00015719"/>
    </source>
</evidence>
<name>A0A0U4BB24_9BACT</name>
<dbReference type="KEGG" id="hyg:AUC43_00905"/>
<keyword evidence="8" id="KW-0720">Serine protease</keyword>
<evidence type="ECO:0000256" key="7">
    <source>
        <dbReference type="ARBA" id="ARBA00022801"/>
    </source>
</evidence>
<feature type="active site" description="Charge relay system" evidence="9">
    <location>
        <position position="213"/>
    </location>
</feature>
<evidence type="ECO:0000256" key="6">
    <source>
        <dbReference type="ARBA" id="ARBA00022670"/>
    </source>
</evidence>
<comment type="similarity">
    <text evidence="3">Belongs to the peptidase S51 family.</text>
</comment>
<dbReference type="PANTHER" id="PTHR36175">
    <property type="entry name" value="CYANOPHYCINASE"/>
    <property type="match status" value="1"/>
</dbReference>